<evidence type="ECO:0000256" key="1">
    <source>
        <dbReference type="ARBA" id="ARBA00009275"/>
    </source>
</evidence>
<dbReference type="GO" id="GO:0016788">
    <property type="term" value="F:hydrolase activity, acting on ester bonds"/>
    <property type="evidence" value="ECO:0007669"/>
    <property type="project" value="InterPro"/>
</dbReference>
<feature type="binding site" evidence="4">
    <location>
        <position position="154"/>
    </location>
    <ligand>
        <name>a divalent metal cation</name>
        <dbReference type="ChEBI" id="CHEBI:60240"/>
        <label>2</label>
    </ligand>
</feature>
<dbReference type="InterPro" id="IPR032466">
    <property type="entry name" value="Metal_Hydrolase"/>
</dbReference>
<protein>
    <submittedName>
        <fullName evidence="5">TatD family hydrolase</fullName>
    </submittedName>
</protein>
<dbReference type="EMBL" id="JAAYEE010000189">
    <property type="protein sequence ID" value="NLW35956.1"/>
    <property type="molecule type" value="Genomic_DNA"/>
</dbReference>
<feature type="binding site" evidence="4">
    <location>
        <position position="94"/>
    </location>
    <ligand>
        <name>a divalent metal cation</name>
        <dbReference type="ChEBI" id="CHEBI:60240"/>
        <label>1</label>
    </ligand>
</feature>
<dbReference type="Gene3D" id="3.20.20.140">
    <property type="entry name" value="Metal-dependent hydrolases"/>
    <property type="match status" value="1"/>
</dbReference>
<feature type="binding site" evidence="4">
    <location>
        <position position="130"/>
    </location>
    <ligand>
        <name>a divalent metal cation</name>
        <dbReference type="ChEBI" id="CHEBI:60240"/>
        <label>2</label>
    </ligand>
</feature>
<name>A0A971S1C5_9BACT</name>
<evidence type="ECO:0000256" key="4">
    <source>
        <dbReference type="PIRSR" id="PIRSR005902-1"/>
    </source>
</evidence>
<dbReference type="FunFam" id="3.20.20.140:FF:000005">
    <property type="entry name" value="TatD family hydrolase"/>
    <property type="match status" value="1"/>
</dbReference>
<dbReference type="GO" id="GO:0004536">
    <property type="term" value="F:DNA nuclease activity"/>
    <property type="evidence" value="ECO:0007669"/>
    <property type="project" value="InterPro"/>
</dbReference>
<dbReference type="InterPro" id="IPR015991">
    <property type="entry name" value="TatD/YcfH-like"/>
</dbReference>
<dbReference type="InterPro" id="IPR001130">
    <property type="entry name" value="TatD-like"/>
</dbReference>
<evidence type="ECO:0000256" key="3">
    <source>
        <dbReference type="ARBA" id="ARBA00022801"/>
    </source>
</evidence>
<organism evidence="5 6">
    <name type="scientific">Syntrophorhabdus aromaticivorans</name>
    <dbReference type="NCBI Taxonomy" id="328301"/>
    <lineage>
        <taxon>Bacteria</taxon>
        <taxon>Pseudomonadati</taxon>
        <taxon>Thermodesulfobacteriota</taxon>
        <taxon>Syntrophorhabdia</taxon>
        <taxon>Syntrophorhabdales</taxon>
        <taxon>Syntrophorhabdaceae</taxon>
        <taxon>Syntrophorhabdus</taxon>
    </lineage>
</organism>
<reference evidence="5" key="2">
    <citation type="submission" date="2020-01" db="EMBL/GenBank/DDBJ databases">
        <authorList>
            <person name="Campanaro S."/>
        </authorList>
    </citation>
    <scope>NUCLEOTIDE SEQUENCE</scope>
    <source>
        <strain evidence="5">AS06rmzACSIP_7</strain>
    </source>
</reference>
<dbReference type="AlphaFoldDB" id="A0A971S1C5"/>
<feature type="binding site" evidence="4">
    <location>
        <position position="204"/>
    </location>
    <ligand>
        <name>a divalent metal cation</name>
        <dbReference type="ChEBI" id="CHEBI:60240"/>
        <label>1</label>
    </ligand>
</feature>
<dbReference type="CDD" id="cd01310">
    <property type="entry name" value="TatD_DNAse"/>
    <property type="match status" value="1"/>
</dbReference>
<dbReference type="PROSITE" id="PS01137">
    <property type="entry name" value="TATD_1"/>
    <property type="match status" value="1"/>
</dbReference>
<dbReference type="NCBIfam" id="TIGR00010">
    <property type="entry name" value="YchF/TatD family DNA exonuclease"/>
    <property type="match status" value="1"/>
</dbReference>
<dbReference type="Proteomes" id="UP000777265">
    <property type="component" value="Unassembled WGS sequence"/>
</dbReference>
<accession>A0A971S1C5</accession>
<gene>
    <name evidence="5" type="ORF">GXY80_10820</name>
</gene>
<dbReference type="PANTHER" id="PTHR46124">
    <property type="entry name" value="D-AMINOACYL-TRNA DEACYLASE"/>
    <property type="match status" value="1"/>
</dbReference>
<dbReference type="SUPFAM" id="SSF51556">
    <property type="entry name" value="Metallo-dependent hydrolases"/>
    <property type="match status" value="1"/>
</dbReference>
<evidence type="ECO:0000313" key="5">
    <source>
        <dbReference type="EMBL" id="NLW35956.1"/>
    </source>
</evidence>
<sequence length="256" mass="28551">MDQVLIDTHCHLNDPAFESTLPDVIERAGAAGVRGFIVPAYDRVSLKRTADLASLYPGAILPSYGIHPWYAGDNINYDILLSYLRRQDTVALGEIGLDFAPDAPPEPTQIEIFTRQLNLARELNLPVLLHCRNAHDTLYQILKGYWGGVQGVMHSFSGNYEFMQRFIDLGFSISFSGSVTRKRAKKYHRNAQAVPLDRLLVETDAPSIATESTVASAVEPRHCVEVARKVAELRGIPFEEVCTRTAGNARRLFRLP</sequence>
<dbReference type="InterPro" id="IPR018228">
    <property type="entry name" value="DNase_TatD-rel_CS"/>
</dbReference>
<proteinExistence type="inferred from homology"/>
<dbReference type="PIRSF" id="PIRSF005902">
    <property type="entry name" value="DNase_TatD"/>
    <property type="match status" value="1"/>
</dbReference>
<dbReference type="GO" id="GO:0046872">
    <property type="term" value="F:metal ion binding"/>
    <property type="evidence" value="ECO:0007669"/>
    <property type="project" value="UniProtKB-KW"/>
</dbReference>
<dbReference type="GO" id="GO:0005829">
    <property type="term" value="C:cytosol"/>
    <property type="evidence" value="ECO:0007669"/>
    <property type="project" value="TreeGrafter"/>
</dbReference>
<dbReference type="Pfam" id="PF01026">
    <property type="entry name" value="TatD_DNase"/>
    <property type="match status" value="1"/>
</dbReference>
<keyword evidence="3 5" id="KW-0378">Hydrolase</keyword>
<comment type="similarity">
    <text evidence="1">Belongs to the metallo-dependent hydrolases superfamily. TatD-type hydrolase family.</text>
</comment>
<keyword evidence="2 4" id="KW-0479">Metal-binding</keyword>
<comment type="caution">
    <text evidence="5">The sequence shown here is derived from an EMBL/GenBank/DDBJ whole genome shotgun (WGS) entry which is preliminary data.</text>
</comment>
<dbReference type="PANTHER" id="PTHR46124:SF3">
    <property type="entry name" value="HYDROLASE"/>
    <property type="match status" value="1"/>
</dbReference>
<feature type="binding site" evidence="4">
    <location>
        <position position="9"/>
    </location>
    <ligand>
        <name>a divalent metal cation</name>
        <dbReference type="ChEBI" id="CHEBI:60240"/>
        <label>1</label>
    </ligand>
</feature>
<reference evidence="5" key="1">
    <citation type="journal article" date="2020" name="Biotechnol. Biofuels">
        <title>New insights from the biogas microbiome by comprehensive genome-resolved metagenomics of nearly 1600 species originating from multiple anaerobic digesters.</title>
        <authorList>
            <person name="Campanaro S."/>
            <person name="Treu L."/>
            <person name="Rodriguez-R L.M."/>
            <person name="Kovalovszki A."/>
            <person name="Ziels R.M."/>
            <person name="Maus I."/>
            <person name="Zhu X."/>
            <person name="Kougias P.G."/>
            <person name="Basile A."/>
            <person name="Luo G."/>
            <person name="Schluter A."/>
            <person name="Konstantinidis K.T."/>
            <person name="Angelidaki I."/>
        </authorList>
    </citation>
    <scope>NUCLEOTIDE SEQUENCE</scope>
    <source>
        <strain evidence="5">AS06rmzACSIP_7</strain>
    </source>
</reference>
<evidence type="ECO:0000256" key="2">
    <source>
        <dbReference type="ARBA" id="ARBA00022723"/>
    </source>
</evidence>
<dbReference type="PROSITE" id="PS01090">
    <property type="entry name" value="TATD_2"/>
    <property type="match status" value="1"/>
</dbReference>
<feature type="binding site" evidence="4">
    <location>
        <position position="11"/>
    </location>
    <ligand>
        <name>a divalent metal cation</name>
        <dbReference type="ChEBI" id="CHEBI:60240"/>
        <label>1</label>
    </ligand>
</feature>
<evidence type="ECO:0000313" key="6">
    <source>
        <dbReference type="Proteomes" id="UP000777265"/>
    </source>
</evidence>